<evidence type="ECO:0000256" key="12">
    <source>
        <dbReference type="SAM" id="MobiDB-lite"/>
    </source>
</evidence>
<keyword evidence="4 10" id="KW-0645">Protease</keyword>
<evidence type="ECO:0000256" key="6">
    <source>
        <dbReference type="ARBA" id="ARBA00022737"/>
    </source>
</evidence>
<dbReference type="InterPro" id="IPR050131">
    <property type="entry name" value="Peptidase_S8_subtilisin-like"/>
</dbReference>
<dbReference type="CDD" id="cd02133">
    <property type="entry name" value="PA_C5a_like"/>
    <property type="match status" value="1"/>
</dbReference>
<evidence type="ECO:0000259" key="16">
    <source>
        <dbReference type="Pfam" id="PF06280"/>
    </source>
</evidence>
<dbReference type="CDD" id="cd07475">
    <property type="entry name" value="Peptidases_S8_C5a_Peptidase"/>
    <property type="match status" value="1"/>
</dbReference>
<evidence type="ECO:0000256" key="7">
    <source>
        <dbReference type="ARBA" id="ARBA00022801"/>
    </source>
</evidence>
<dbReference type="GO" id="GO:0006508">
    <property type="term" value="P:proteolysis"/>
    <property type="evidence" value="ECO:0007669"/>
    <property type="project" value="UniProtKB-KW"/>
</dbReference>
<feature type="domain" description="Peptidase S8/S53" evidence="14">
    <location>
        <begin position="202"/>
        <end position="671"/>
    </location>
</feature>
<dbReference type="Pfam" id="PF02225">
    <property type="entry name" value="PA"/>
    <property type="match status" value="1"/>
</dbReference>
<dbReference type="InterPro" id="IPR023828">
    <property type="entry name" value="Peptidase_S8_Ser-AS"/>
</dbReference>
<dbReference type="OrthoDB" id="9762689at2"/>
<dbReference type="PANTHER" id="PTHR43806:SF11">
    <property type="entry name" value="CEREVISIN-RELATED"/>
    <property type="match status" value="1"/>
</dbReference>
<organism evidence="17 18">
    <name type="scientific">Hathewaya proteolytica DSM 3090</name>
    <dbReference type="NCBI Taxonomy" id="1121331"/>
    <lineage>
        <taxon>Bacteria</taxon>
        <taxon>Bacillati</taxon>
        <taxon>Bacillota</taxon>
        <taxon>Clostridia</taxon>
        <taxon>Eubacteriales</taxon>
        <taxon>Clostridiaceae</taxon>
        <taxon>Hathewaya</taxon>
    </lineage>
</organism>
<protein>
    <submittedName>
        <fullName evidence="17">Lactocepin</fullName>
    </submittedName>
</protein>
<proteinExistence type="inferred from homology"/>
<feature type="chain" id="PRO_5012432314" evidence="13">
    <location>
        <begin position="34"/>
        <end position="1220"/>
    </location>
</feature>
<evidence type="ECO:0000259" key="14">
    <source>
        <dbReference type="Pfam" id="PF00082"/>
    </source>
</evidence>
<evidence type="ECO:0000256" key="10">
    <source>
        <dbReference type="PROSITE-ProRule" id="PRU01240"/>
    </source>
</evidence>
<comment type="similarity">
    <text evidence="1 10 11">Belongs to the peptidase S8 family.</text>
</comment>
<dbReference type="Gene3D" id="3.50.30.30">
    <property type="match status" value="1"/>
</dbReference>
<dbReference type="PRINTS" id="PR00723">
    <property type="entry name" value="SUBTILISIN"/>
</dbReference>
<keyword evidence="6" id="KW-0677">Repeat</keyword>
<evidence type="ECO:0000259" key="15">
    <source>
        <dbReference type="Pfam" id="PF02225"/>
    </source>
</evidence>
<dbReference type="Gene3D" id="3.40.50.200">
    <property type="entry name" value="Peptidase S8/S53 domain"/>
    <property type="match status" value="1"/>
</dbReference>
<feature type="active site" description="Charge relay system" evidence="9 10">
    <location>
        <position position="280"/>
    </location>
</feature>
<sequence>MRKIIGKTKKRLISSILSVTMIFSLMSTSMAYAVQANDSKQTAYKVDISGKDKLENVEDIFRQTIGESRKNSSVSVDENVPKAEDKVTFIVEVEEPSAKELCGDDNLENASKDTGINSRVLNSQEKYIKSILTMDKNAEITNRYTLVFNGFSVETQFKYKSELEKIHGIKKVSLSKTYYRSVKNAVETGQISEVMKSYGYNGEGMVISVIDSGVDVGHKDMVLSQGTKVKLTKEAVDKIKSNQKNKRGKFYSKKVPFAYNYVDKNDEIIDTIKDSIEYAHGMHVAGIVAANCQSEDDINNNRGVKGVAPESQILAMKIFSNNPDKAGADEGDIIAAIEDSIAYGADVINMSFCMSAGFQDPEDGQQKAIKAATEQGIVVVAAAGNAYSSIYPKEDLSVVDTGTVGSPALASETIQVASIENSMKAAHLMDVVSLKDSTKIAIPYVYSDFNPDMLKSSYEIVYCGLGKASDFDGKDVYGKIALIKRGENEFKDKKLNAQAKGAVGTIIFNKDGDEEYVENLSTDKTVKIPTAFIKNSDGVKLKELAESGLRVQFTGKGTFVRNLDGNNMSIFSSWGPTPNLELKPDITGIGGKVWSTINHDSYKSMSGTSMASPYTAGISALILQHLEKLNIEFKSGTEKVKYVKTMLMNTADIQKEASKNQPYSPRLQGAGLVNIKNALSNKSLLTWQGKASASLKLINNNQPILLKLYNGDSKDVTYNINVKSNEANINFSKAKLLNDENKNILAESSGEIFEDVIGQPVPLTGGNITVPAGKTVLIQGNISFTSNVKPNSFVEGFISFIPNAIADDGDKACEISIPFMGFYGDWGSLPIIDKPIYEEGSVFKHTSLYTVDNSGFIAKTYPLGGDDIGQINPQYFSINPDDKKSKDDVMPQFSLLRNAKKLVIDVTDSNGKVIKTIEDKENVRKEVPMEQQISAKVNFDWMWNGKIYDKNLGEKVSVDEGQYYVNIRATADFNGAEEQVLTLPLKIDKTVPAVSAQVIDMKDSKCTLEIDARDLGTVDSGIEHFVFMVNGNKYVDSNGKSVFKLEKQENGKYKMDLTVPKGEEHTIYVGVTDYADNMKAVQVKASSSDVKPGDKPNENPDEPNINPDVYIDKNRNIVVEHLTKVDKIANGQDVVYKIAVTNKGDKPQKVTLICGIYDMENRLEDLATVEKIVQPGKKAYLTVSVKVPDKGDYKMKAFVWDAISGDKTYPLGKMRVASTK</sequence>
<evidence type="ECO:0000313" key="18">
    <source>
        <dbReference type="Proteomes" id="UP000183952"/>
    </source>
</evidence>
<accession>A0A1M6PKS6</accession>
<keyword evidence="8 10" id="KW-0720">Serine protease</keyword>
<dbReference type="InterPro" id="IPR046450">
    <property type="entry name" value="PA_dom_sf"/>
</dbReference>
<feature type="region of interest" description="Disordered" evidence="12">
    <location>
        <begin position="1085"/>
        <end position="1107"/>
    </location>
</feature>
<feature type="signal peptide" evidence="13">
    <location>
        <begin position="1"/>
        <end position="33"/>
    </location>
</feature>
<dbReference type="InterPro" id="IPR003137">
    <property type="entry name" value="PA_domain"/>
</dbReference>
<evidence type="ECO:0000256" key="11">
    <source>
        <dbReference type="RuleBase" id="RU003355"/>
    </source>
</evidence>
<dbReference type="PROSITE" id="PS00136">
    <property type="entry name" value="SUBTILASE_ASP"/>
    <property type="match status" value="1"/>
</dbReference>
<dbReference type="AlphaFoldDB" id="A0A1M6PKS6"/>
<dbReference type="STRING" id="1121331.SAMN02745248_01740"/>
<dbReference type="Proteomes" id="UP000183952">
    <property type="component" value="Unassembled WGS sequence"/>
</dbReference>
<dbReference type="InterPro" id="IPR036852">
    <property type="entry name" value="Peptidase_S8/S53_dom_sf"/>
</dbReference>
<dbReference type="RefSeq" id="WP_072903703.1">
    <property type="nucleotide sequence ID" value="NZ_FRAD01000013.1"/>
</dbReference>
<feature type="domain" description="C5a peptidase/Subtilisin-like protease SBT2-like Fn3-like" evidence="16">
    <location>
        <begin position="694"/>
        <end position="820"/>
    </location>
</feature>
<dbReference type="Gene3D" id="2.60.40.1710">
    <property type="entry name" value="Subtilisin-like superfamily"/>
    <property type="match status" value="1"/>
</dbReference>
<gene>
    <name evidence="17" type="ORF">SAMN02745248_01740</name>
</gene>
<dbReference type="SUPFAM" id="SSF52025">
    <property type="entry name" value="PA domain"/>
    <property type="match status" value="1"/>
</dbReference>
<evidence type="ECO:0000256" key="8">
    <source>
        <dbReference type="ARBA" id="ARBA00022825"/>
    </source>
</evidence>
<evidence type="ECO:0000256" key="2">
    <source>
        <dbReference type="ARBA" id="ARBA00022512"/>
    </source>
</evidence>
<keyword evidence="2" id="KW-0134">Cell wall</keyword>
<name>A0A1M6PKS6_9CLOT</name>
<dbReference type="PROSITE" id="PS00137">
    <property type="entry name" value="SUBTILASE_HIS"/>
    <property type="match status" value="1"/>
</dbReference>
<evidence type="ECO:0000313" key="17">
    <source>
        <dbReference type="EMBL" id="SHK08521.1"/>
    </source>
</evidence>
<feature type="active site" description="Charge relay system" evidence="9 10">
    <location>
        <position position="211"/>
    </location>
</feature>
<dbReference type="SUPFAM" id="SSF52743">
    <property type="entry name" value="Subtilisin-like"/>
    <property type="match status" value="1"/>
</dbReference>
<evidence type="ECO:0000256" key="1">
    <source>
        <dbReference type="ARBA" id="ARBA00011073"/>
    </source>
</evidence>
<keyword evidence="5 13" id="KW-0732">Signal</keyword>
<evidence type="ECO:0000256" key="4">
    <source>
        <dbReference type="ARBA" id="ARBA00022670"/>
    </source>
</evidence>
<dbReference type="InterPro" id="IPR015500">
    <property type="entry name" value="Peptidase_S8_subtilisin-rel"/>
</dbReference>
<dbReference type="InterPro" id="IPR034216">
    <property type="entry name" value="C5a_Peptidase"/>
</dbReference>
<dbReference type="PROSITE" id="PS51892">
    <property type="entry name" value="SUBTILASE"/>
    <property type="match status" value="1"/>
</dbReference>
<dbReference type="EMBL" id="FRAD01000013">
    <property type="protein sequence ID" value="SHK08521.1"/>
    <property type="molecule type" value="Genomic_DNA"/>
</dbReference>
<evidence type="ECO:0000256" key="9">
    <source>
        <dbReference type="PIRSR" id="PIRSR615500-1"/>
    </source>
</evidence>
<keyword evidence="18" id="KW-1185">Reference proteome</keyword>
<reference evidence="17 18" key="1">
    <citation type="submission" date="2016-11" db="EMBL/GenBank/DDBJ databases">
        <authorList>
            <person name="Jaros S."/>
            <person name="Januszkiewicz K."/>
            <person name="Wedrychowicz H."/>
        </authorList>
    </citation>
    <scope>NUCLEOTIDE SEQUENCE [LARGE SCALE GENOMIC DNA]</scope>
    <source>
        <strain evidence="17 18">DSM 3090</strain>
    </source>
</reference>
<keyword evidence="7 10" id="KW-0378">Hydrolase</keyword>
<dbReference type="InterPro" id="IPR023827">
    <property type="entry name" value="Peptidase_S8_Asp-AS"/>
</dbReference>
<evidence type="ECO:0000256" key="3">
    <source>
        <dbReference type="ARBA" id="ARBA00022525"/>
    </source>
</evidence>
<dbReference type="InterPro" id="IPR022398">
    <property type="entry name" value="Peptidase_S8_His-AS"/>
</dbReference>
<dbReference type="InterPro" id="IPR000209">
    <property type="entry name" value="Peptidase_S8/S53_dom"/>
</dbReference>
<dbReference type="PANTHER" id="PTHR43806">
    <property type="entry name" value="PEPTIDASE S8"/>
    <property type="match status" value="1"/>
</dbReference>
<dbReference type="Gene3D" id="2.60.40.4070">
    <property type="match status" value="1"/>
</dbReference>
<keyword evidence="3" id="KW-0964">Secreted</keyword>
<dbReference type="Pfam" id="PF06280">
    <property type="entry name" value="fn3_5"/>
    <property type="match status" value="1"/>
</dbReference>
<feature type="active site" description="Charge relay system" evidence="9 10">
    <location>
        <position position="609"/>
    </location>
</feature>
<evidence type="ECO:0000256" key="13">
    <source>
        <dbReference type="SAM" id="SignalP"/>
    </source>
</evidence>
<evidence type="ECO:0000256" key="5">
    <source>
        <dbReference type="ARBA" id="ARBA00022729"/>
    </source>
</evidence>
<feature type="domain" description="PA" evidence="15">
    <location>
        <begin position="458"/>
        <end position="541"/>
    </location>
</feature>
<dbReference type="PROSITE" id="PS00138">
    <property type="entry name" value="SUBTILASE_SER"/>
    <property type="match status" value="1"/>
</dbReference>
<dbReference type="InterPro" id="IPR010435">
    <property type="entry name" value="C5a/SBT2-like_Fn3"/>
</dbReference>
<dbReference type="Pfam" id="PF00082">
    <property type="entry name" value="Peptidase_S8"/>
    <property type="match status" value="1"/>
</dbReference>
<dbReference type="GO" id="GO:0004252">
    <property type="term" value="F:serine-type endopeptidase activity"/>
    <property type="evidence" value="ECO:0007669"/>
    <property type="project" value="UniProtKB-UniRule"/>
</dbReference>